<keyword evidence="3" id="KW-1185">Reference proteome</keyword>
<dbReference type="RefSeq" id="WP_173806254.1">
    <property type="nucleotide sequence ID" value="NZ_JABSNM010000014.1"/>
</dbReference>
<proteinExistence type="predicted"/>
<evidence type="ECO:0000313" key="2">
    <source>
        <dbReference type="EMBL" id="NRT57244.1"/>
    </source>
</evidence>
<name>A0ABX2G4P1_9BURK</name>
<comment type="caution">
    <text evidence="2">The sequence shown here is derived from an EMBL/GenBank/DDBJ whole genome shotgun (WGS) entry which is preliminary data.</text>
</comment>
<feature type="non-terminal residue" evidence="2">
    <location>
        <position position="343"/>
    </location>
</feature>
<evidence type="ECO:0000256" key="1">
    <source>
        <dbReference type="SAM" id="MobiDB-lite"/>
    </source>
</evidence>
<gene>
    <name evidence="2" type="ORF">HNQ01_002999</name>
</gene>
<feature type="region of interest" description="Disordered" evidence="1">
    <location>
        <begin position="322"/>
        <end position="343"/>
    </location>
</feature>
<protein>
    <submittedName>
        <fullName evidence="2">Uncharacterized Zn finger protein (UPF0148 family)</fullName>
    </submittedName>
</protein>
<accession>A0ABX2G4P1</accession>
<evidence type="ECO:0000313" key="3">
    <source>
        <dbReference type="Proteomes" id="UP001516061"/>
    </source>
</evidence>
<dbReference type="EMBL" id="JABSNM010000014">
    <property type="protein sequence ID" value="NRT57244.1"/>
    <property type="molecule type" value="Genomic_DNA"/>
</dbReference>
<dbReference type="Proteomes" id="UP001516061">
    <property type="component" value="Unassembled WGS sequence"/>
</dbReference>
<reference evidence="2 3" key="1">
    <citation type="submission" date="2020-05" db="EMBL/GenBank/DDBJ databases">
        <title>Genomic Encyclopedia of Type Strains, Phase IV (KMG-V): Genome sequencing to study the core and pangenomes of soil and plant-associated prokaryotes.</title>
        <authorList>
            <person name="Whitman W."/>
        </authorList>
    </citation>
    <scope>NUCLEOTIDE SEQUENCE [LARGE SCALE GENOMIC DNA]</scope>
    <source>
        <strain evidence="2 3">C29</strain>
    </source>
</reference>
<organism evidence="2 3">
    <name type="scientific">Sphaerotilus uruguayifluvii</name>
    <dbReference type="NCBI Taxonomy" id="2735897"/>
    <lineage>
        <taxon>Bacteria</taxon>
        <taxon>Pseudomonadati</taxon>
        <taxon>Pseudomonadota</taxon>
        <taxon>Betaproteobacteria</taxon>
        <taxon>Burkholderiales</taxon>
        <taxon>Sphaerotilaceae</taxon>
        <taxon>Sphaerotilus</taxon>
    </lineage>
</organism>
<sequence length="343" mass="38235">MFDNLLRELRALEHRSITVPIDSDEKGYIDKECPSTSCEFQFKIKDEDWKNICRDEGVWCPMCGHAAPAKNWFTTAQVRHAERHAHRVIQSTIDGAMRADARAFNGRQPKNSLISMSMRVGGAPHFTPHRVPAAASAAMELEIACEKCTCRFAVIGSAYFCPACGHSSVDRMFDDSLRKIRAKKDNVDVVRDAIAASAGRDEAELMCRSLIESCLQDGVTAFQRCCEGLYASTGPATPQPMNAFQRLAQGSELWAARVGITYADILGAADLERLRRLFQKRHLLAHSDGIVDQRYVNESGDMTYKVGQRITVSERVHDPDCPENAGMPTRKAYASDISRERFA</sequence>